<dbReference type="EMBL" id="JBHMFI010000023">
    <property type="protein sequence ID" value="MFB9075352.1"/>
    <property type="molecule type" value="Genomic_DNA"/>
</dbReference>
<comment type="caution">
    <text evidence="1">The sequence shown here is derived from an EMBL/GenBank/DDBJ whole genome shotgun (WGS) entry which is preliminary data.</text>
</comment>
<proteinExistence type="predicted"/>
<gene>
    <name evidence="1" type="ORF">ACFFX0_30970</name>
</gene>
<evidence type="ECO:0000313" key="1">
    <source>
        <dbReference type="EMBL" id="MFB9075352.1"/>
    </source>
</evidence>
<evidence type="ECO:0000313" key="2">
    <source>
        <dbReference type="Proteomes" id="UP001589575"/>
    </source>
</evidence>
<organism evidence="1 2">
    <name type="scientific">Citricoccus parietis</name>
    <dbReference type="NCBI Taxonomy" id="592307"/>
    <lineage>
        <taxon>Bacteria</taxon>
        <taxon>Bacillati</taxon>
        <taxon>Actinomycetota</taxon>
        <taxon>Actinomycetes</taxon>
        <taxon>Micrococcales</taxon>
        <taxon>Micrococcaceae</taxon>
        <taxon>Citricoccus</taxon>
    </lineage>
</organism>
<accession>A0ABV5G8U0</accession>
<name>A0ABV5G8U0_9MICC</name>
<dbReference type="Proteomes" id="UP001589575">
    <property type="component" value="Unassembled WGS sequence"/>
</dbReference>
<protein>
    <submittedName>
        <fullName evidence="1">Uncharacterized protein</fullName>
    </submittedName>
</protein>
<keyword evidence="2" id="KW-1185">Reference proteome</keyword>
<reference evidence="1 2" key="1">
    <citation type="submission" date="2024-09" db="EMBL/GenBank/DDBJ databases">
        <authorList>
            <person name="Sun Q."/>
            <person name="Mori K."/>
        </authorList>
    </citation>
    <scope>NUCLEOTIDE SEQUENCE [LARGE SCALE GENOMIC DNA]</scope>
    <source>
        <strain evidence="1 2">CCM 7609</strain>
    </source>
</reference>
<sequence length="46" mass="5136">MPLLFESGRMDSMPKKIDAQLRSRCVRLASIHRRGFRLEGGFGSAG</sequence>